<keyword evidence="1" id="KW-0812">Transmembrane</keyword>
<dbReference type="Proteomes" id="UP001597391">
    <property type="component" value="Unassembled WGS sequence"/>
</dbReference>
<keyword evidence="3" id="KW-1185">Reference proteome</keyword>
<evidence type="ECO:0000313" key="2">
    <source>
        <dbReference type="EMBL" id="MFD2840762.1"/>
    </source>
</evidence>
<reference evidence="3" key="1">
    <citation type="journal article" date="2019" name="Int. J. Syst. Evol. Microbiol.">
        <title>The Global Catalogue of Microorganisms (GCM) 10K type strain sequencing project: providing services to taxonomists for standard genome sequencing and annotation.</title>
        <authorList>
            <consortium name="The Broad Institute Genomics Platform"/>
            <consortium name="The Broad Institute Genome Sequencing Center for Infectious Disease"/>
            <person name="Wu L."/>
            <person name="Ma J."/>
        </authorList>
    </citation>
    <scope>NUCLEOTIDE SEQUENCE [LARGE SCALE GENOMIC DNA]</scope>
    <source>
        <strain evidence="3">KCTC 33576</strain>
    </source>
</reference>
<dbReference type="RefSeq" id="WP_377466648.1">
    <property type="nucleotide sequence ID" value="NZ_JBHUOP010000003.1"/>
</dbReference>
<feature type="transmembrane region" description="Helical" evidence="1">
    <location>
        <begin position="242"/>
        <end position="263"/>
    </location>
</feature>
<evidence type="ECO:0000256" key="1">
    <source>
        <dbReference type="SAM" id="Phobius"/>
    </source>
</evidence>
<feature type="transmembrane region" description="Helical" evidence="1">
    <location>
        <begin position="184"/>
        <end position="204"/>
    </location>
</feature>
<organism evidence="2 3">
    <name type="scientific">Populibacterium corticicola</name>
    <dbReference type="NCBI Taxonomy" id="1812826"/>
    <lineage>
        <taxon>Bacteria</taxon>
        <taxon>Bacillati</taxon>
        <taxon>Actinomycetota</taxon>
        <taxon>Actinomycetes</taxon>
        <taxon>Micrococcales</taxon>
        <taxon>Jonesiaceae</taxon>
        <taxon>Populibacterium</taxon>
    </lineage>
</organism>
<keyword evidence="1" id="KW-1133">Transmembrane helix</keyword>
<sequence>MLGSFVRRAHEVLISVRDAFLPRPHGVFGSETITELSLDPATVRKTAGVLRLSELGTRQVQVISPDLFDDHNVLATSLRQALESGSRLWVVTIADNTIHARLDAKFGRHLVALGPQSADGRRAYGITPEHVASWLLIEFPGYAWLFEGVDAASLSHRILARLTELMVPVRQRSKIARLLRNPRTYVYLAVFVYSSLRALPVMFVKEFHGSLLMLWSIDVITAIPYTWGIIAMISGATRRIRMAGTLVTMATFMAPYVYFGLYGRNYPPFVILIIALLIAGSLGIEWANYRQERSLESRYAAEVPRTFA</sequence>
<protein>
    <submittedName>
        <fullName evidence="2">Uncharacterized protein</fullName>
    </submittedName>
</protein>
<feature type="transmembrane region" description="Helical" evidence="1">
    <location>
        <begin position="269"/>
        <end position="289"/>
    </location>
</feature>
<comment type="caution">
    <text evidence="2">The sequence shown here is derived from an EMBL/GenBank/DDBJ whole genome shotgun (WGS) entry which is preliminary data.</text>
</comment>
<gene>
    <name evidence="2" type="ORF">ACFSYH_09280</name>
</gene>
<name>A0ABW5XGI8_9MICO</name>
<evidence type="ECO:0000313" key="3">
    <source>
        <dbReference type="Proteomes" id="UP001597391"/>
    </source>
</evidence>
<dbReference type="EMBL" id="JBHUOP010000003">
    <property type="protein sequence ID" value="MFD2840762.1"/>
    <property type="molecule type" value="Genomic_DNA"/>
</dbReference>
<accession>A0ABW5XGI8</accession>
<proteinExistence type="predicted"/>
<keyword evidence="1" id="KW-0472">Membrane</keyword>
<feature type="transmembrane region" description="Helical" evidence="1">
    <location>
        <begin position="210"/>
        <end position="230"/>
    </location>
</feature>